<feature type="region of interest" description="Disordered" evidence="1">
    <location>
        <begin position="153"/>
        <end position="191"/>
    </location>
</feature>
<protein>
    <submittedName>
        <fullName evidence="2">Uncharacterized protein</fullName>
    </submittedName>
</protein>
<feature type="compositionally biased region" description="Polar residues" evidence="1">
    <location>
        <begin position="294"/>
        <end position="303"/>
    </location>
</feature>
<accession>A0AAV2INA2</accession>
<feature type="region of interest" description="Disordered" evidence="1">
    <location>
        <begin position="352"/>
        <end position="407"/>
    </location>
</feature>
<dbReference type="AlphaFoldDB" id="A0AAV2INA2"/>
<feature type="region of interest" description="Disordered" evidence="1">
    <location>
        <begin position="290"/>
        <end position="310"/>
    </location>
</feature>
<feature type="compositionally biased region" description="Polar residues" evidence="1">
    <location>
        <begin position="357"/>
        <end position="369"/>
    </location>
</feature>
<reference evidence="2 3" key="1">
    <citation type="submission" date="2024-04" db="EMBL/GenBank/DDBJ databases">
        <authorList>
            <consortium name="Genoscope - CEA"/>
            <person name="William W."/>
        </authorList>
    </citation>
    <scope>NUCLEOTIDE SEQUENCE [LARGE SCALE GENOMIC DNA]</scope>
</reference>
<evidence type="ECO:0000256" key="1">
    <source>
        <dbReference type="SAM" id="MobiDB-lite"/>
    </source>
</evidence>
<evidence type="ECO:0000313" key="2">
    <source>
        <dbReference type="EMBL" id="CAL1547327.1"/>
    </source>
</evidence>
<feature type="compositionally biased region" description="Low complexity" evidence="1">
    <location>
        <begin position="153"/>
        <end position="176"/>
    </location>
</feature>
<feature type="compositionally biased region" description="Low complexity" evidence="1">
    <location>
        <begin position="379"/>
        <end position="392"/>
    </location>
</feature>
<keyword evidence="3" id="KW-1185">Reference proteome</keyword>
<gene>
    <name evidence="2" type="ORF">GSLYS_00020652001</name>
</gene>
<evidence type="ECO:0000313" key="3">
    <source>
        <dbReference type="Proteomes" id="UP001497497"/>
    </source>
</evidence>
<name>A0AAV2INA2_LYMST</name>
<comment type="caution">
    <text evidence="2">The sequence shown here is derived from an EMBL/GenBank/DDBJ whole genome shotgun (WGS) entry which is preliminary data.</text>
</comment>
<sequence>MLFKGWKMSSWTLWRHLPVRYQLTTATEENEAFVPKHVPGPLGHDVKQTLTDGQVTRCQVLVRLYKSNPSQTVCSRAAFPRRQSPFIQTFKRQQRLSSVRQWFPDSSVPACNPLSNNTRKDDPRLSTLTKNTCDHCFSTFKYVIWAASGSKTASSSRAAPSSMAASCSRAASGSRAASDRRTESISRITPETELNSTFKKYPKVQRSKGSNSLQTLTFDQTYTINLNGGDPPIQSHFGQNKLAHLKTDNTSANKRNMMSLYVHGDKSISHVPDGGHVVRRARDALRCEKCTKSGAPSSNQSLGSPLRTDNEADSLLNERIDYMRRTDRLLSYYTQVDSADTETLWDGKLRMSRSKHTTTPDSGRTSRSNGILDHGHFIRSSVSGSSPFRSRSAVLQTTQKSQERQSSRAEFQEDWNVVLGDNYQSTRRGKSFLCRL</sequence>
<proteinExistence type="predicted"/>
<dbReference type="Proteomes" id="UP001497497">
    <property type="component" value="Unassembled WGS sequence"/>
</dbReference>
<organism evidence="2 3">
    <name type="scientific">Lymnaea stagnalis</name>
    <name type="common">Great pond snail</name>
    <name type="synonym">Helix stagnalis</name>
    <dbReference type="NCBI Taxonomy" id="6523"/>
    <lineage>
        <taxon>Eukaryota</taxon>
        <taxon>Metazoa</taxon>
        <taxon>Spiralia</taxon>
        <taxon>Lophotrochozoa</taxon>
        <taxon>Mollusca</taxon>
        <taxon>Gastropoda</taxon>
        <taxon>Heterobranchia</taxon>
        <taxon>Euthyneura</taxon>
        <taxon>Panpulmonata</taxon>
        <taxon>Hygrophila</taxon>
        <taxon>Lymnaeoidea</taxon>
        <taxon>Lymnaeidae</taxon>
        <taxon>Lymnaea</taxon>
    </lineage>
</organism>
<dbReference type="EMBL" id="CAXITT010000948">
    <property type="protein sequence ID" value="CAL1547327.1"/>
    <property type="molecule type" value="Genomic_DNA"/>
</dbReference>